<evidence type="ECO:0000256" key="4">
    <source>
        <dbReference type="ARBA" id="ARBA00022764"/>
    </source>
</evidence>
<proteinExistence type="inferred from homology"/>
<dbReference type="GO" id="GO:0019808">
    <property type="term" value="F:polyamine binding"/>
    <property type="evidence" value="ECO:0007669"/>
    <property type="project" value="InterPro"/>
</dbReference>
<dbReference type="Pfam" id="PF13416">
    <property type="entry name" value="SBP_bac_8"/>
    <property type="match status" value="1"/>
</dbReference>
<comment type="function">
    <text evidence="5">Required for the activity of the bacterial periplasmic transport system of putrescine.</text>
</comment>
<gene>
    <name evidence="7" type="ORF">SAMN05216466_1262</name>
</gene>
<evidence type="ECO:0000313" key="7">
    <source>
        <dbReference type="EMBL" id="SDI55323.1"/>
    </source>
</evidence>
<keyword evidence="4 5" id="KW-0574">Periplasm</keyword>
<reference evidence="7 8" key="1">
    <citation type="submission" date="2016-10" db="EMBL/GenBank/DDBJ databases">
        <authorList>
            <person name="de Groot N.N."/>
        </authorList>
    </citation>
    <scope>NUCLEOTIDE SEQUENCE [LARGE SCALE GENOMIC DNA]</scope>
    <source>
        <strain evidence="7 8">LMG 2247</strain>
    </source>
</reference>
<dbReference type="RefSeq" id="WP_090694189.1">
    <property type="nucleotide sequence ID" value="NZ_CADERL010000015.1"/>
</dbReference>
<evidence type="ECO:0000256" key="5">
    <source>
        <dbReference type="PIRNR" id="PIRNR019574"/>
    </source>
</evidence>
<dbReference type="Proteomes" id="UP000199706">
    <property type="component" value="Unassembled WGS sequence"/>
</dbReference>
<feature type="chain" id="PRO_5011489683" description="Putrescine-binding periplasmic protein" evidence="6">
    <location>
        <begin position="28"/>
        <end position="368"/>
    </location>
</feature>
<dbReference type="EMBL" id="FNCJ01000026">
    <property type="protein sequence ID" value="SDI55323.1"/>
    <property type="molecule type" value="Genomic_DNA"/>
</dbReference>
<keyword evidence="2 5" id="KW-0813">Transport</keyword>
<evidence type="ECO:0000256" key="2">
    <source>
        <dbReference type="ARBA" id="ARBA00022448"/>
    </source>
</evidence>
<dbReference type="Gene3D" id="3.40.190.10">
    <property type="entry name" value="Periplasmic binding protein-like II"/>
    <property type="match status" value="2"/>
</dbReference>
<evidence type="ECO:0000256" key="3">
    <source>
        <dbReference type="ARBA" id="ARBA00022729"/>
    </source>
</evidence>
<feature type="signal peptide" evidence="6">
    <location>
        <begin position="1"/>
        <end position="27"/>
    </location>
</feature>
<dbReference type="GO" id="GO:0015846">
    <property type="term" value="P:polyamine transport"/>
    <property type="evidence" value="ECO:0007669"/>
    <property type="project" value="InterPro"/>
</dbReference>
<name>A0A1G8LI52_9BURK</name>
<accession>A0A1G8LI52</accession>
<comment type="similarity">
    <text evidence="5">Belongs to the bacterial solute-binding protein PotD/PotF family.</text>
</comment>
<dbReference type="PANTHER" id="PTHR30222">
    <property type="entry name" value="SPERMIDINE/PUTRESCINE-BINDING PERIPLASMIC PROTEIN"/>
    <property type="match status" value="1"/>
</dbReference>
<dbReference type="PANTHER" id="PTHR30222:SF12">
    <property type="entry name" value="NORSPERMIDINE SENSOR"/>
    <property type="match status" value="1"/>
</dbReference>
<evidence type="ECO:0000313" key="8">
    <source>
        <dbReference type="Proteomes" id="UP000199706"/>
    </source>
</evidence>
<dbReference type="InterPro" id="IPR001188">
    <property type="entry name" value="Sperm_putr-bd"/>
</dbReference>
<sequence length="368" mass="40708">MSKLYRGWGKTFLACACLLAQSAYALAGESVSVYNWGNSIGHDTIANFKRDTGIKVNYDEFDSNDTLQAKLLAGSSGYDVVVPSDAYWAKQIQAGVYQKLDKSKIPNAAHLDPVLMKLLDKDDPTHDYGIPWSWGTDGMGMNVQRVRDVLGADAPVDSLALIFDPKYTSKLKKCGISMIDAPMDIFGLALIYLKKDPFSKNPADYRAAYDLLKSVRPDIGQFNSGSYIGDLANGDICITLGWSGDVNTSRVTALAAKKPYEIRYVIPNEGSVVWFDMMSVPKDAPNPDAAMKFINFVLSDRESANLTNDTYYPSAIPGARPMIRADVLQDPSVYPSPEKLRKLTPITPLPVEIMRLETHLWQQLKNDD</sequence>
<dbReference type="InterPro" id="IPR006059">
    <property type="entry name" value="SBP"/>
</dbReference>
<keyword evidence="3 6" id="KW-0732">Signal</keyword>
<dbReference type="OrthoDB" id="9769319at2"/>
<organism evidence="7 8">
    <name type="scientific">Paraburkholderia phenazinium</name>
    <dbReference type="NCBI Taxonomy" id="60549"/>
    <lineage>
        <taxon>Bacteria</taxon>
        <taxon>Pseudomonadati</taxon>
        <taxon>Pseudomonadota</taxon>
        <taxon>Betaproteobacteria</taxon>
        <taxon>Burkholderiales</taxon>
        <taxon>Burkholderiaceae</taxon>
        <taxon>Paraburkholderia</taxon>
    </lineage>
</organism>
<evidence type="ECO:0000256" key="6">
    <source>
        <dbReference type="SAM" id="SignalP"/>
    </source>
</evidence>
<dbReference type="GO" id="GO:0042597">
    <property type="term" value="C:periplasmic space"/>
    <property type="evidence" value="ECO:0007669"/>
    <property type="project" value="UniProtKB-SubCell"/>
</dbReference>
<dbReference type="SUPFAM" id="SSF53850">
    <property type="entry name" value="Periplasmic binding protein-like II"/>
    <property type="match status" value="1"/>
</dbReference>
<evidence type="ECO:0000256" key="1">
    <source>
        <dbReference type="ARBA" id="ARBA00004418"/>
    </source>
</evidence>
<dbReference type="PIRSF" id="PIRSF019574">
    <property type="entry name" value="Periplasmic_polyamine_BP"/>
    <property type="match status" value="1"/>
</dbReference>
<comment type="subcellular location">
    <subcellularLocation>
        <location evidence="1 5">Periplasm</location>
    </subcellularLocation>
</comment>
<dbReference type="PRINTS" id="PR00909">
    <property type="entry name" value="SPERMDNBNDNG"/>
</dbReference>
<protein>
    <recommendedName>
        <fullName evidence="5">Putrescine-binding periplasmic protein</fullName>
    </recommendedName>
</protein>
<dbReference type="AlphaFoldDB" id="A0A1G8LI52"/>